<dbReference type="InterPro" id="IPR026341">
    <property type="entry name" value="T9SS_type_B"/>
</dbReference>
<proteinExistence type="predicted"/>
<keyword evidence="2" id="KW-1185">Reference proteome</keyword>
<evidence type="ECO:0000313" key="2">
    <source>
        <dbReference type="Proteomes" id="UP001589590"/>
    </source>
</evidence>
<dbReference type="Proteomes" id="UP001589590">
    <property type="component" value="Unassembled WGS sequence"/>
</dbReference>
<comment type="caution">
    <text evidence="1">The sequence shown here is derived from an EMBL/GenBank/DDBJ whole genome shotgun (WGS) entry which is preliminary data.</text>
</comment>
<dbReference type="EMBL" id="JBHMFA010000017">
    <property type="protein sequence ID" value="MFB9106455.1"/>
    <property type="molecule type" value="Genomic_DNA"/>
</dbReference>
<dbReference type="RefSeq" id="WP_290270413.1">
    <property type="nucleotide sequence ID" value="NZ_JAUFQP010000010.1"/>
</dbReference>
<accession>A0ABV5H3H0</accession>
<protein>
    <submittedName>
        <fullName evidence="1">T9SS type B sorting domain-containing protein</fullName>
    </submittedName>
</protein>
<name>A0ABV5H3H0_9FLAO</name>
<dbReference type="NCBIfam" id="TIGR04131">
    <property type="entry name" value="Bac_Flav_CTERM"/>
    <property type="match status" value="1"/>
</dbReference>
<evidence type="ECO:0000313" key="1">
    <source>
        <dbReference type="EMBL" id="MFB9106455.1"/>
    </source>
</evidence>
<gene>
    <name evidence="1" type="ORF">ACFFU1_16225</name>
</gene>
<reference evidence="1 2" key="1">
    <citation type="submission" date="2024-09" db="EMBL/GenBank/DDBJ databases">
        <authorList>
            <person name="Sun Q."/>
            <person name="Mori K."/>
        </authorList>
    </citation>
    <scope>NUCLEOTIDE SEQUENCE [LARGE SCALE GENOMIC DNA]</scope>
    <source>
        <strain evidence="1 2">CECT 8300</strain>
    </source>
</reference>
<organism evidence="1 2">
    <name type="scientific">Algibacter miyuki</name>
    <dbReference type="NCBI Taxonomy" id="1306933"/>
    <lineage>
        <taxon>Bacteria</taxon>
        <taxon>Pseudomonadati</taxon>
        <taxon>Bacteroidota</taxon>
        <taxon>Flavobacteriia</taxon>
        <taxon>Flavobacteriales</taxon>
        <taxon>Flavobacteriaceae</taxon>
        <taxon>Algibacter</taxon>
    </lineage>
</organism>
<dbReference type="Pfam" id="PF13585">
    <property type="entry name" value="CHU_C"/>
    <property type="match status" value="1"/>
</dbReference>
<sequence length="815" mass="89847">MELHKLFYLVLISIIFQTKLHAQNPTDCSDAVIVCGNSNINLDVNGIGKQELGFGINCSSQENNSVWLKVAPITDGTLGFTLKPGSSSINEDYDFFVFGPNANCNNIGQAIRCSTTNPASAGLTSNHTGMNGTATDTSEGPGPNGNSFVSWLNVLAGETYFIVIDRPIGNSDFSLEWTGTATFSDPPVDSSVNNSFSKNIETCDVDLPYNDGFSSFNLETNTPIILGTQTDATISYHDSESDAIINTKPLTSPYTNTKNPQTIYARITNKSTGCFEVSEFNLSVNSGPSFTVPSDYVLCDNLDDGDDKNGRTTFNLATKNSDILKGNDPNNVNITYYKSTNDAETKTNPHPNLYYNNTPFSEEIFFRIEDKTNPLCRSISSFRLISNPNPDAYNHTLLQCDEDGVSDGFTTFNLNESHADLTGNLKDRTTRFFTDISRTSEVNGDSFLNTTNPQIIYVEVENTLTQCYSLSELTLAVSTTDSNNATLALCDYDGVEDGFHEFLLSEADTQITNGLPTGLQISYYETYNDALLETNILGNTFINTIAHSQTIYARVENANNCYGISDVNLIVYKLPELESDEISYYCLNAFPEEKALTAGIKNDSPSNYTYSWSTAETSYQININTIGNYTVTATNANGCSKSRTITIEASNVAIINNIEVQDASANNNITVFASGEGTYEYRLLNSNNVIIAPYQSSPVFNNIPPGVYTVSVKDIKNDCGIVNQKVFVIGFPKFFTPNHDGHHDTWQVYGVSSLNQSNSKIFIYDRYGKLLKQLSPSENGWNGLYGGKKLPADDYWFTINLEDGRIFKDHFTLKY</sequence>